<feature type="region of interest" description="Disordered" evidence="15">
    <location>
        <begin position="439"/>
        <end position="529"/>
    </location>
</feature>
<sequence>MGILEPGCRAMLTGTELMPAGDQGRAPGADPQNRYFYPEPGAQDAAERRGGAGLGAPFAAGAPLVSAPPGRFLGAYAYPPRPQAVGFPGPGEPFPPTPPGAEGFPPADGFAAPDPRAGLFPAPREDYAPPAGLEVSGKLRVALNNHLLWSKFNQHQTEMIITKQGRRMFPFLSFTVAGLEPTSHYRMFVDVVLVDQHHWRYQSGKWVQCGKAEGSMPGNRLYVHPDSPNTGAHWMRQEVSFGKLKLTNNKGASNNATQMIVLQSLHKYQPRLHIVEVSEGEPEAAGSASSSHVFAFPETQFIAVTAYQNAEITQLKIDNNPFAKGFRENFESMYASVDTSVPSPPGPTCQLLGGDPYSPLLPSQYAVPSRFYPDLPGQPKDMVAQPYWLGAPRDHGYEAELRAVGVKPAFLPAAPGPALPYYRGQEVLAPAAGWPGAPQYPPKAGPAGWFRPVRTLPGEPAPEDPGPPSLWTDMAPLRPESGDSGLGEGDSKRRRVSPYPSSGDSSSPAGAPSPFDKEAEGPFYNYFPN</sequence>
<dbReference type="GO" id="GO:0001708">
    <property type="term" value="P:cell fate specification"/>
    <property type="evidence" value="ECO:0007669"/>
    <property type="project" value="TreeGrafter"/>
</dbReference>
<evidence type="ECO:0000313" key="18">
    <source>
        <dbReference type="Proteomes" id="UP000558488"/>
    </source>
</evidence>
<dbReference type="PANTHER" id="PTHR11267">
    <property type="entry name" value="T-BOX PROTEIN-RELATED"/>
    <property type="match status" value="1"/>
</dbReference>
<evidence type="ECO:0000256" key="1">
    <source>
        <dbReference type="ARBA" id="ARBA00004123"/>
    </source>
</evidence>
<dbReference type="GO" id="GO:0045893">
    <property type="term" value="P:positive regulation of DNA-templated transcription"/>
    <property type="evidence" value="ECO:0007669"/>
    <property type="project" value="InterPro"/>
</dbReference>
<evidence type="ECO:0000256" key="2">
    <source>
        <dbReference type="ARBA" id="ARBA00022491"/>
    </source>
</evidence>
<dbReference type="GO" id="GO:0005634">
    <property type="term" value="C:nucleus"/>
    <property type="evidence" value="ECO:0007669"/>
    <property type="project" value="UniProtKB-SubCell"/>
</dbReference>
<evidence type="ECO:0000256" key="11">
    <source>
        <dbReference type="ARBA" id="ARBA00072238"/>
    </source>
</evidence>
<dbReference type="InterPro" id="IPR046360">
    <property type="entry name" value="T-box_DNA-bd"/>
</dbReference>
<dbReference type="GO" id="GO:0000981">
    <property type="term" value="F:DNA-binding transcription factor activity, RNA polymerase II-specific"/>
    <property type="evidence" value="ECO:0007669"/>
    <property type="project" value="TreeGrafter"/>
</dbReference>
<evidence type="ECO:0000313" key="17">
    <source>
        <dbReference type="EMBL" id="KAF6292263.1"/>
    </source>
</evidence>
<keyword evidence="18" id="KW-1185">Reference proteome</keyword>
<keyword evidence="7 14" id="KW-0238">DNA-binding</keyword>
<comment type="caution">
    <text evidence="14">Lacks conserved residue(s) required for the propagation of feature annotation.</text>
</comment>
<evidence type="ECO:0000256" key="5">
    <source>
        <dbReference type="ARBA" id="ARBA00022843"/>
    </source>
</evidence>
<dbReference type="Gene3D" id="2.60.40.820">
    <property type="entry name" value="Transcription factor, T-box"/>
    <property type="match status" value="1"/>
</dbReference>
<gene>
    <name evidence="17" type="ORF">mPipKuh1_017146</name>
</gene>
<evidence type="ECO:0000256" key="4">
    <source>
        <dbReference type="ARBA" id="ARBA00022553"/>
    </source>
</evidence>
<keyword evidence="5" id="KW-0832">Ubl conjugation</keyword>
<dbReference type="OrthoDB" id="7442607at2759"/>
<dbReference type="PROSITE" id="PS01264">
    <property type="entry name" value="TBOX_2"/>
    <property type="match status" value="1"/>
</dbReference>
<dbReference type="Proteomes" id="UP000558488">
    <property type="component" value="Unassembled WGS sequence"/>
</dbReference>
<dbReference type="InterPro" id="IPR008967">
    <property type="entry name" value="p53-like_TF_DNA-bd_sf"/>
</dbReference>
<evidence type="ECO:0000256" key="12">
    <source>
        <dbReference type="ARBA" id="ARBA00078344"/>
    </source>
</evidence>
<keyword evidence="10 14" id="KW-0539">Nucleus</keyword>
<dbReference type="PROSITE" id="PS50252">
    <property type="entry name" value="TBOX_3"/>
    <property type="match status" value="1"/>
</dbReference>
<keyword evidence="3" id="KW-1017">Isopeptide bond</keyword>
<proteinExistence type="predicted"/>
<evidence type="ECO:0000256" key="15">
    <source>
        <dbReference type="SAM" id="MobiDB-lite"/>
    </source>
</evidence>
<feature type="compositionally biased region" description="Pro residues" evidence="15">
    <location>
        <begin position="459"/>
        <end position="468"/>
    </location>
</feature>
<dbReference type="AlphaFoldDB" id="A0A7J7SVK8"/>
<comment type="caution">
    <text evidence="17">The sequence shown here is derived from an EMBL/GenBank/DDBJ whole genome shotgun (WGS) entry which is preliminary data.</text>
</comment>
<evidence type="ECO:0000256" key="3">
    <source>
        <dbReference type="ARBA" id="ARBA00022499"/>
    </source>
</evidence>
<keyword evidence="9" id="KW-0804">Transcription</keyword>
<comment type="subcellular location">
    <subcellularLocation>
        <location evidence="1 14">Nucleus</location>
    </subcellularLocation>
</comment>
<evidence type="ECO:0000256" key="9">
    <source>
        <dbReference type="ARBA" id="ARBA00023163"/>
    </source>
</evidence>
<dbReference type="EMBL" id="JACAGB010000037">
    <property type="protein sequence ID" value="KAF6292263.1"/>
    <property type="molecule type" value="Genomic_DNA"/>
</dbReference>
<dbReference type="GO" id="GO:0000978">
    <property type="term" value="F:RNA polymerase II cis-regulatory region sequence-specific DNA binding"/>
    <property type="evidence" value="ECO:0007669"/>
    <property type="project" value="InterPro"/>
</dbReference>
<dbReference type="PANTHER" id="PTHR11267:SF125">
    <property type="entry name" value="T-BOX TRANSCRIPTION FACTOR TBX21"/>
    <property type="match status" value="1"/>
</dbReference>
<feature type="domain" description="T-box" evidence="16">
    <location>
        <begin position="143"/>
        <end position="328"/>
    </location>
</feature>
<protein>
    <recommendedName>
        <fullName evidence="11">T-box transcription factor TBX21</fullName>
    </recommendedName>
    <alternativeName>
        <fullName evidence="12">T-cell-specific T-box transcription factor T-bet</fullName>
    </alternativeName>
    <alternativeName>
        <fullName evidence="13">Transcription factor TBLYM</fullName>
    </alternativeName>
</protein>
<evidence type="ECO:0000256" key="7">
    <source>
        <dbReference type="ARBA" id="ARBA00023125"/>
    </source>
</evidence>
<feature type="compositionally biased region" description="Low complexity" evidence="15">
    <location>
        <begin position="497"/>
        <end position="514"/>
    </location>
</feature>
<dbReference type="InterPro" id="IPR036960">
    <property type="entry name" value="T-box_sf"/>
</dbReference>
<evidence type="ECO:0000259" key="16">
    <source>
        <dbReference type="PROSITE" id="PS50252"/>
    </source>
</evidence>
<dbReference type="PROSITE" id="PS01283">
    <property type="entry name" value="TBOX_1"/>
    <property type="match status" value="1"/>
</dbReference>
<dbReference type="FunFam" id="2.60.40.820:FF:000011">
    <property type="entry name" value="T-box transcription factor TBX21"/>
    <property type="match status" value="1"/>
</dbReference>
<dbReference type="SUPFAM" id="SSF49417">
    <property type="entry name" value="p53-like transcription factors"/>
    <property type="match status" value="1"/>
</dbReference>
<dbReference type="CDD" id="cd20203">
    <property type="entry name" value="T-box_TBX21"/>
    <property type="match status" value="1"/>
</dbReference>
<dbReference type="GO" id="GO:0072676">
    <property type="term" value="P:lymphocyte migration"/>
    <property type="evidence" value="ECO:0007669"/>
    <property type="project" value="UniProtKB-ARBA"/>
</dbReference>
<dbReference type="GO" id="GO:0045892">
    <property type="term" value="P:negative regulation of DNA-templated transcription"/>
    <property type="evidence" value="ECO:0007669"/>
    <property type="project" value="UniProtKB-ARBA"/>
</dbReference>
<evidence type="ECO:0000256" key="10">
    <source>
        <dbReference type="ARBA" id="ARBA00023242"/>
    </source>
</evidence>
<keyword evidence="6" id="KW-0805">Transcription regulation</keyword>
<evidence type="ECO:0000256" key="14">
    <source>
        <dbReference type="PROSITE-ProRule" id="PRU00201"/>
    </source>
</evidence>
<accession>A0A7J7SVK8</accession>
<dbReference type="PRINTS" id="PR00937">
    <property type="entry name" value="TBOX"/>
</dbReference>
<dbReference type="InterPro" id="IPR001699">
    <property type="entry name" value="TF_T-box"/>
</dbReference>
<keyword evidence="2" id="KW-0678">Repressor</keyword>
<evidence type="ECO:0000256" key="6">
    <source>
        <dbReference type="ARBA" id="ARBA00023015"/>
    </source>
</evidence>
<evidence type="ECO:0000256" key="13">
    <source>
        <dbReference type="ARBA" id="ARBA00081928"/>
    </source>
</evidence>
<feature type="region of interest" description="Disordered" evidence="15">
    <location>
        <begin position="18"/>
        <end position="48"/>
    </location>
</feature>
<organism evidence="17 18">
    <name type="scientific">Pipistrellus kuhlii</name>
    <name type="common">Kuhl's pipistrelle</name>
    <dbReference type="NCBI Taxonomy" id="59472"/>
    <lineage>
        <taxon>Eukaryota</taxon>
        <taxon>Metazoa</taxon>
        <taxon>Chordata</taxon>
        <taxon>Craniata</taxon>
        <taxon>Vertebrata</taxon>
        <taxon>Euteleostomi</taxon>
        <taxon>Mammalia</taxon>
        <taxon>Eutheria</taxon>
        <taxon>Laurasiatheria</taxon>
        <taxon>Chiroptera</taxon>
        <taxon>Yangochiroptera</taxon>
        <taxon>Vespertilionidae</taxon>
        <taxon>Pipistrellus</taxon>
    </lineage>
</organism>
<keyword evidence="4" id="KW-0597">Phosphoprotein</keyword>
<keyword evidence="8" id="KW-0010">Activator</keyword>
<evidence type="ECO:0000256" key="8">
    <source>
        <dbReference type="ARBA" id="ARBA00023159"/>
    </source>
</evidence>
<dbReference type="GO" id="GO:0000785">
    <property type="term" value="C:chromatin"/>
    <property type="evidence" value="ECO:0007669"/>
    <property type="project" value="TreeGrafter"/>
</dbReference>
<dbReference type="Pfam" id="PF00907">
    <property type="entry name" value="T-box"/>
    <property type="match status" value="1"/>
</dbReference>
<name>A0A7J7SVK8_PIPKU</name>
<dbReference type="SMART" id="SM00425">
    <property type="entry name" value="TBOX"/>
    <property type="match status" value="1"/>
</dbReference>
<reference evidence="17 18" key="1">
    <citation type="journal article" date="2020" name="Nature">
        <title>Six reference-quality genomes reveal evolution of bat adaptations.</title>
        <authorList>
            <person name="Jebb D."/>
            <person name="Huang Z."/>
            <person name="Pippel M."/>
            <person name="Hughes G.M."/>
            <person name="Lavrichenko K."/>
            <person name="Devanna P."/>
            <person name="Winkler S."/>
            <person name="Jermiin L.S."/>
            <person name="Skirmuntt E.C."/>
            <person name="Katzourakis A."/>
            <person name="Burkitt-Gray L."/>
            <person name="Ray D.A."/>
            <person name="Sullivan K.A.M."/>
            <person name="Roscito J.G."/>
            <person name="Kirilenko B.M."/>
            <person name="Davalos L.M."/>
            <person name="Corthals A.P."/>
            <person name="Power M.L."/>
            <person name="Jones G."/>
            <person name="Ransome R.D."/>
            <person name="Dechmann D.K.N."/>
            <person name="Locatelli A.G."/>
            <person name="Puechmaille S.J."/>
            <person name="Fedrigo O."/>
            <person name="Jarvis E.D."/>
            <person name="Hiller M."/>
            <person name="Vernes S.C."/>
            <person name="Myers E.W."/>
            <person name="Teeling E.C."/>
        </authorList>
    </citation>
    <scope>NUCLEOTIDE SEQUENCE [LARGE SCALE GENOMIC DNA]</scope>
    <source>
        <strain evidence="17">MPipKuh1</strain>
        <tissue evidence="17">Flight muscle</tissue>
    </source>
</reference>
<dbReference type="InterPro" id="IPR018186">
    <property type="entry name" value="TF_T-box_CS"/>
</dbReference>